<keyword evidence="14 18" id="KW-0961">Cell wall biogenesis/degradation</keyword>
<dbReference type="InterPro" id="IPR025877">
    <property type="entry name" value="MobA-like_NTP_Trfase"/>
</dbReference>
<name>A0A0M5ML08_9GAMM</name>
<dbReference type="InterPro" id="IPR001451">
    <property type="entry name" value="Hexapep"/>
</dbReference>
<evidence type="ECO:0000256" key="1">
    <source>
        <dbReference type="ARBA" id="ARBA00004496"/>
    </source>
</evidence>
<feature type="binding site" evidence="18">
    <location>
        <position position="408"/>
    </location>
    <ligand>
        <name>acetyl-CoA</name>
        <dbReference type="ChEBI" id="CHEBI:57288"/>
    </ligand>
</feature>
<comment type="pathway">
    <text evidence="18">Nucleotide-sugar biosynthesis; UDP-N-acetyl-alpha-D-glucosamine biosynthesis; N-acetyl-alpha-D-glucosamine 1-phosphate from alpha-D-glucosamine 6-phosphate (route II): step 2/2.</text>
</comment>
<feature type="region of interest" description="N-acetyltransferase" evidence="18">
    <location>
        <begin position="254"/>
        <end position="460"/>
    </location>
</feature>
<dbReference type="GO" id="GO:0000902">
    <property type="term" value="P:cell morphogenesis"/>
    <property type="evidence" value="ECO:0007669"/>
    <property type="project" value="UniProtKB-UniRule"/>
</dbReference>
<dbReference type="GO" id="GO:0008360">
    <property type="term" value="P:regulation of cell shape"/>
    <property type="evidence" value="ECO:0007669"/>
    <property type="project" value="UniProtKB-KW"/>
</dbReference>
<dbReference type="GO" id="GO:0016020">
    <property type="term" value="C:membrane"/>
    <property type="evidence" value="ECO:0007669"/>
    <property type="project" value="GOC"/>
</dbReference>
<dbReference type="EC" id="2.7.7.23" evidence="18"/>
<feature type="active site" description="Proton acceptor" evidence="18">
    <location>
        <position position="366"/>
    </location>
</feature>
<evidence type="ECO:0000256" key="16">
    <source>
        <dbReference type="ARBA" id="ARBA00048493"/>
    </source>
</evidence>
<dbReference type="UniPathway" id="UPA00973"/>
<dbReference type="GO" id="GO:0006048">
    <property type="term" value="P:UDP-N-acetylglucosamine biosynthetic process"/>
    <property type="evidence" value="ECO:0007669"/>
    <property type="project" value="UniProtKB-UniPathway"/>
</dbReference>
<feature type="binding site" evidence="18">
    <location>
        <begin position="106"/>
        <end position="108"/>
    </location>
    <ligand>
        <name>UDP-N-acetyl-alpha-D-glucosamine</name>
        <dbReference type="ChEBI" id="CHEBI:57705"/>
    </ligand>
</feature>
<dbReference type="CDD" id="cd02540">
    <property type="entry name" value="GT2_GlmU_N_bac"/>
    <property type="match status" value="1"/>
</dbReference>
<feature type="binding site" evidence="18">
    <location>
        <begin position="84"/>
        <end position="85"/>
    </location>
    <ligand>
        <name>UDP-N-acetyl-alpha-D-glucosamine</name>
        <dbReference type="ChEBI" id="CHEBI:57705"/>
    </ligand>
</feature>
<dbReference type="InterPro" id="IPR011004">
    <property type="entry name" value="Trimer_LpxA-like_sf"/>
</dbReference>
<comment type="similarity">
    <text evidence="2 18">In the C-terminal section; belongs to the transferase hexapeptide repeat family.</text>
</comment>
<feature type="binding site" evidence="18">
    <location>
        <begin position="10"/>
        <end position="13"/>
    </location>
    <ligand>
        <name>UDP-N-acetyl-alpha-D-glucosamine</name>
        <dbReference type="ChEBI" id="CHEBI:57705"/>
    </ligand>
</feature>
<evidence type="ECO:0000256" key="2">
    <source>
        <dbReference type="ARBA" id="ARBA00007707"/>
    </source>
</evidence>
<keyword evidence="9 18" id="KW-0460">Magnesium</keyword>
<reference evidence="20 21" key="1">
    <citation type="submission" date="2015-09" db="EMBL/GenBank/DDBJ databases">
        <title>Complete genome of Psychrobacter urativorans R10.10B.</title>
        <authorList>
            <person name="See-Too W.S."/>
            <person name="Chan K.G."/>
        </authorList>
    </citation>
    <scope>NUCLEOTIDE SEQUENCE [LARGE SCALE GENOMIC DNA]</scope>
    <source>
        <strain evidence="20 21">R10.10B</strain>
    </source>
</reference>
<organism evidence="20 21">
    <name type="scientific">Psychrobacter urativorans</name>
    <dbReference type="NCBI Taxonomy" id="45610"/>
    <lineage>
        <taxon>Bacteria</taxon>
        <taxon>Pseudomonadati</taxon>
        <taxon>Pseudomonadota</taxon>
        <taxon>Gammaproteobacteria</taxon>
        <taxon>Moraxellales</taxon>
        <taxon>Moraxellaceae</taxon>
        <taxon>Psychrobacter</taxon>
    </lineage>
</organism>
<dbReference type="GO" id="GO:0071555">
    <property type="term" value="P:cell wall organization"/>
    <property type="evidence" value="ECO:0007669"/>
    <property type="project" value="UniProtKB-KW"/>
</dbReference>
<feature type="binding site" evidence="18">
    <location>
        <position position="230"/>
    </location>
    <ligand>
        <name>Mg(2+)</name>
        <dbReference type="ChEBI" id="CHEBI:18420"/>
    </ligand>
</feature>
<comment type="subunit">
    <text evidence="18">Homotrimer.</text>
</comment>
<feature type="binding site" evidence="18">
    <location>
        <position position="380"/>
    </location>
    <ligand>
        <name>UDP-N-acetyl-alpha-D-glucosamine</name>
        <dbReference type="ChEBI" id="CHEBI:57705"/>
    </ligand>
</feature>
<dbReference type="InterPro" id="IPR005882">
    <property type="entry name" value="Bifunctional_GlmU"/>
</dbReference>
<dbReference type="GO" id="GO:0003977">
    <property type="term" value="F:UDP-N-acetylglucosamine diphosphorylase activity"/>
    <property type="evidence" value="ECO:0007669"/>
    <property type="project" value="UniProtKB-UniRule"/>
</dbReference>
<comment type="similarity">
    <text evidence="3 18">In the N-terminal section; belongs to the N-acetylglucosamine-1-phosphate uridyltransferase family.</text>
</comment>
<comment type="cofactor">
    <cofactor evidence="18">
        <name>Mg(2+)</name>
        <dbReference type="ChEBI" id="CHEBI:18420"/>
    </cofactor>
    <text evidence="18">Binds 1 Mg(2+) ion per subunit.</text>
</comment>
<dbReference type="InterPro" id="IPR038009">
    <property type="entry name" value="GlmU_C_LbH"/>
</dbReference>
<keyword evidence="6 18" id="KW-0548">Nucleotidyltransferase</keyword>
<feature type="binding site" evidence="18">
    <location>
        <position position="383"/>
    </location>
    <ligand>
        <name>acetyl-CoA</name>
        <dbReference type="ChEBI" id="CHEBI:57288"/>
    </ligand>
</feature>
<evidence type="ECO:0000256" key="15">
    <source>
        <dbReference type="ARBA" id="ARBA00048247"/>
    </source>
</evidence>
<feature type="binding site" evidence="18">
    <location>
        <position position="354"/>
    </location>
    <ligand>
        <name>UDP-N-acetyl-alpha-D-glucosamine</name>
        <dbReference type="ChEBI" id="CHEBI:57705"/>
    </ligand>
</feature>
<dbReference type="EMBL" id="CP012678">
    <property type="protein sequence ID" value="ALF59650.1"/>
    <property type="molecule type" value="Genomic_DNA"/>
</dbReference>
<dbReference type="SUPFAM" id="SSF51161">
    <property type="entry name" value="Trimeric LpxA-like enzymes"/>
    <property type="match status" value="1"/>
</dbReference>
<dbReference type="PANTHER" id="PTHR43584:SF3">
    <property type="entry name" value="BIFUNCTIONAL PROTEIN GLMU"/>
    <property type="match status" value="1"/>
</dbReference>
<comment type="function">
    <text evidence="17 18">Catalyzes the last two sequential reactions in the de novo biosynthetic pathway for UDP-N-acetylglucosamine (UDP-GlcNAc). The C-terminal domain catalyzes the transfer of acetyl group from acetyl coenzyme A to glucosamine-1-phosphate (GlcN-1-P) to produce N-acetylglucosamine-1-phosphate (GlcNAc-1-P), which is converted into UDP-GlcNAc by the transfer of uridine 5-monophosphate (from uridine 5-triphosphate), a reaction catalyzed by the N-terminal domain.</text>
</comment>
<feature type="binding site" evidence="18">
    <location>
        <position position="142"/>
    </location>
    <ligand>
        <name>UDP-N-acetyl-alpha-D-glucosamine</name>
        <dbReference type="ChEBI" id="CHEBI:57705"/>
    </ligand>
</feature>
<evidence type="ECO:0000256" key="10">
    <source>
        <dbReference type="ARBA" id="ARBA00022960"/>
    </source>
</evidence>
<dbReference type="OrthoDB" id="9775031at2"/>
<keyword evidence="12 18" id="KW-0511">Multifunctional enzyme</keyword>
<evidence type="ECO:0000256" key="3">
    <source>
        <dbReference type="ARBA" id="ARBA00007947"/>
    </source>
</evidence>
<feature type="binding site" evidence="18">
    <location>
        <position position="426"/>
    </location>
    <ligand>
        <name>acetyl-CoA</name>
        <dbReference type="ChEBI" id="CHEBI:57288"/>
    </ligand>
</feature>
<feature type="binding site" evidence="18">
    <location>
        <position position="79"/>
    </location>
    <ligand>
        <name>UDP-N-acetyl-alpha-D-glucosamine</name>
        <dbReference type="ChEBI" id="CHEBI:57705"/>
    </ligand>
</feature>
<comment type="subcellular location">
    <subcellularLocation>
        <location evidence="1 18">Cytoplasm</location>
    </subcellularLocation>
</comment>
<dbReference type="GO" id="GO:0019134">
    <property type="term" value="F:glucosamine-1-phosphate N-acetyltransferase activity"/>
    <property type="evidence" value="ECO:0007669"/>
    <property type="project" value="UniProtKB-UniRule"/>
</dbReference>
<dbReference type="GO" id="GO:0000287">
    <property type="term" value="F:magnesium ion binding"/>
    <property type="evidence" value="ECO:0007669"/>
    <property type="project" value="UniProtKB-UniRule"/>
</dbReference>
<evidence type="ECO:0000256" key="9">
    <source>
        <dbReference type="ARBA" id="ARBA00022842"/>
    </source>
</evidence>
<feature type="binding site" evidence="18">
    <location>
        <position position="443"/>
    </location>
    <ligand>
        <name>acetyl-CoA</name>
        <dbReference type="ChEBI" id="CHEBI:57288"/>
    </ligand>
</feature>
<dbReference type="AlphaFoldDB" id="A0A0M5ML08"/>
<evidence type="ECO:0000256" key="6">
    <source>
        <dbReference type="ARBA" id="ARBA00022695"/>
    </source>
</evidence>
<feature type="binding site" evidence="18">
    <location>
        <position position="172"/>
    </location>
    <ligand>
        <name>UDP-N-acetyl-alpha-D-glucosamine</name>
        <dbReference type="ChEBI" id="CHEBI:57705"/>
    </ligand>
</feature>
<evidence type="ECO:0000256" key="11">
    <source>
        <dbReference type="ARBA" id="ARBA00022984"/>
    </source>
</evidence>
<dbReference type="InterPro" id="IPR050065">
    <property type="entry name" value="GlmU-like"/>
</dbReference>
<dbReference type="UniPathway" id="UPA00113">
    <property type="reaction ID" value="UER00532"/>
</dbReference>
<dbReference type="CDD" id="cd03353">
    <property type="entry name" value="LbH_GlmU_C"/>
    <property type="match status" value="1"/>
</dbReference>
<comment type="pathway">
    <text evidence="18">Bacterial outer membrane biogenesis; LPS lipid A biosynthesis.</text>
</comment>
<keyword evidence="13 18" id="KW-0012">Acyltransferase</keyword>
<keyword evidence="11 18" id="KW-0573">Peptidoglycan synthesis</keyword>
<feature type="binding site" evidence="18">
    <location>
        <position position="24"/>
    </location>
    <ligand>
        <name>UDP-N-acetyl-alpha-D-glucosamine</name>
        <dbReference type="ChEBI" id="CHEBI:57705"/>
    </ligand>
</feature>
<dbReference type="HAMAP" id="MF_01631">
    <property type="entry name" value="GlmU"/>
    <property type="match status" value="1"/>
</dbReference>
<evidence type="ECO:0000256" key="12">
    <source>
        <dbReference type="ARBA" id="ARBA00023268"/>
    </source>
</evidence>
<dbReference type="Pfam" id="PF14602">
    <property type="entry name" value="Hexapep_2"/>
    <property type="match status" value="1"/>
</dbReference>
<comment type="catalytic activity">
    <reaction evidence="15 18">
        <text>alpha-D-glucosamine 1-phosphate + acetyl-CoA = N-acetyl-alpha-D-glucosamine 1-phosphate + CoA + H(+)</text>
        <dbReference type="Rhea" id="RHEA:13725"/>
        <dbReference type="ChEBI" id="CHEBI:15378"/>
        <dbReference type="ChEBI" id="CHEBI:57287"/>
        <dbReference type="ChEBI" id="CHEBI:57288"/>
        <dbReference type="ChEBI" id="CHEBI:57776"/>
        <dbReference type="ChEBI" id="CHEBI:58516"/>
        <dbReference type="EC" id="2.3.1.157"/>
    </reaction>
</comment>
<evidence type="ECO:0000256" key="13">
    <source>
        <dbReference type="ARBA" id="ARBA00023315"/>
    </source>
</evidence>
<gene>
    <name evidence="18 20" type="primary">glmU</name>
    <name evidence="20" type="ORF">AOC03_05965</name>
</gene>
<keyword evidence="21" id="KW-1185">Reference proteome</keyword>
<sequence>MTSSLSVIILAAGKGTRMQSAKPKVLQTLAGKPLLGHVLDTCQQLTVDETIVVYGFGGEQVQTVIDNQYAHLPITWVAQTEQLGTGHAVKMALSQLPAEGQSLILYGDVPLVSGQTLAALQSANTAGMSMLTLTVNEPFGLGRIKRNEIGDIVAIVEQKDASSDEQQITEINSGIYCVDNALLHKYLPELSNDNAQQEYYLTDIVKMAVADGITIAAIEPEHAFEIEGVNNRQQLANLERSWQSKLVADLQVAGVQFADPTRVDIRGSLNAGQDVFIDVNVVFEGDCTLGDNVYIEAGCVIKNAHIGNACYIKPYCVIDNTTIGAGVDIGPFAHLRPDTILADNSKVGNFVEIKKSTIGKGSKVNHLSYIGDATVGTGVNIGAGTITCNYDGINKSQTIIEDNVFVGSNSSLVAPVTINNTATIAAGSVITKDVDAHSLAFGRARQTAKSSYVRPTKTQK</sequence>
<keyword evidence="8 18" id="KW-0677">Repeat</keyword>
<dbReference type="Gene3D" id="2.160.10.10">
    <property type="entry name" value="Hexapeptide repeat proteins"/>
    <property type="match status" value="1"/>
</dbReference>
<dbReference type="PANTHER" id="PTHR43584">
    <property type="entry name" value="NUCLEOTIDYL TRANSFERASE"/>
    <property type="match status" value="1"/>
</dbReference>
<dbReference type="InterPro" id="IPR029044">
    <property type="entry name" value="Nucleotide-diphossugar_trans"/>
</dbReference>
<feature type="binding site" evidence="18">
    <location>
        <position position="157"/>
    </location>
    <ligand>
        <name>UDP-N-acetyl-alpha-D-glucosamine</name>
        <dbReference type="ChEBI" id="CHEBI:57705"/>
    </ligand>
</feature>
<comment type="pathway">
    <text evidence="18">Nucleotide-sugar biosynthesis; UDP-N-acetyl-alpha-D-glucosamine biosynthesis; UDP-N-acetyl-alpha-D-glucosamine from N-acetyl-alpha-D-glucosamine 1-phosphate: step 1/1.</text>
</comment>
<feature type="domain" description="MobA-like NTP transferase" evidence="19">
    <location>
        <begin position="7"/>
        <end position="123"/>
    </location>
</feature>
<dbReference type="EC" id="2.3.1.157" evidence="18"/>
<dbReference type="Pfam" id="PF12804">
    <property type="entry name" value="NTP_transf_3"/>
    <property type="match status" value="1"/>
</dbReference>
<dbReference type="GO" id="GO:0009252">
    <property type="term" value="P:peptidoglycan biosynthetic process"/>
    <property type="evidence" value="ECO:0007669"/>
    <property type="project" value="UniProtKB-UniRule"/>
</dbReference>
<dbReference type="Proteomes" id="UP000059847">
    <property type="component" value="Chromosome"/>
</dbReference>
<dbReference type="GO" id="GO:0005737">
    <property type="term" value="C:cytoplasm"/>
    <property type="evidence" value="ECO:0007669"/>
    <property type="project" value="UniProtKB-SubCell"/>
</dbReference>
<dbReference type="KEGG" id="pur:AOC03_05965"/>
<comment type="catalytic activity">
    <reaction evidence="16 18">
        <text>N-acetyl-alpha-D-glucosamine 1-phosphate + UTP + H(+) = UDP-N-acetyl-alpha-D-glucosamine + diphosphate</text>
        <dbReference type="Rhea" id="RHEA:13509"/>
        <dbReference type="ChEBI" id="CHEBI:15378"/>
        <dbReference type="ChEBI" id="CHEBI:33019"/>
        <dbReference type="ChEBI" id="CHEBI:46398"/>
        <dbReference type="ChEBI" id="CHEBI:57705"/>
        <dbReference type="ChEBI" id="CHEBI:57776"/>
        <dbReference type="EC" id="2.7.7.23"/>
    </reaction>
</comment>
<evidence type="ECO:0000313" key="21">
    <source>
        <dbReference type="Proteomes" id="UP000059847"/>
    </source>
</evidence>
<evidence type="ECO:0000256" key="7">
    <source>
        <dbReference type="ARBA" id="ARBA00022723"/>
    </source>
</evidence>
<feature type="binding site" evidence="18">
    <location>
        <position position="230"/>
    </location>
    <ligand>
        <name>UDP-N-acetyl-alpha-D-glucosamine</name>
        <dbReference type="ChEBI" id="CHEBI:57705"/>
    </ligand>
</feature>
<keyword evidence="10 18" id="KW-0133">Cell shape</keyword>
<evidence type="ECO:0000256" key="17">
    <source>
        <dbReference type="ARBA" id="ARBA00049628"/>
    </source>
</evidence>
<keyword evidence="4 18" id="KW-0963">Cytoplasm</keyword>
<evidence type="ECO:0000313" key="20">
    <source>
        <dbReference type="EMBL" id="ALF59650.1"/>
    </source>
</evidence>
<dbReference type="Pfam" id="PF00132">
    <property type="entry name" value="Hexapep"/>
    <property type="match status" value="2"/>
</dbReference>
<dbReference type="Gene3D" id="3.90.550.10">
    <property type="entry name" value="Spore Coat Polysaccharide Biosynthesis Protein SpsA, Chain A"/>
    <property type="match status" value="1"/>
</dbReference>
<feature type="binding site" evidence="18">
    <location>
        <position position="369"/>
    </location>
    <ligand>
        <name>UDP-N-acetyl-alpha-D-glucosamine</name>
        <dbReference type="ChEBI" id="CHEBI:57705"/>
    </ligand>
</feature>
<evidence type="ECO:0000256" key="5">
    <source>
        <dbReference type="ARBA" id="ARBA00022679"/>
    </source>
</evidence>
<dbReference type="SUPFAM" id="SSF53448">
    <property type="entry name" value="Nucleotide-diphospho-sugar transferases"/>
    <property type="match status" value="1"/>
</dbReference>
<evidence type="ECO:0000259" key="19">
    <source>
        <dbReference type="Pfam" id="PF12804"/>
    </source>
</evidence>
<evidence type="ECO:0000256" key="14">
    <source>
        <dbReference type="ARBA" id="ARBA00023316"/>
    </source>
</evidence>
<dbReference type="NCBIfam" id="TIGR01173">
    <property type="entry name" value="glmU"/>
    <property type="match status" value="1"/>
</dbReference>
<keyword evidence="7 18" id="KW-0479">Metal-binding</keyword>
<evidence type="ECO:0000256" key="18">
    <source>
        <dbReference type="HAMAP-Rule" id="MF_01631"/>
    </source>
</evidence>
<dbReference type="STRING" id="45610.AOC03_05965"/>
<dbReference type="GO" id="GO:0009245">
    <property type="term" value="P:lipid A biosynthetic process"/>
    <property type="evidence" value="ECO:0007669"/>
    <property type="project" value="UniProtKB-UniRule"/>
</dbReference>
<keyword evidence="5 18" id="KW-0808">Transferase</keyword>
<feature type="binding site" evidence="18">
    <location>
        <begin position="389"/>
        <end position="390"/>
    </location>
    <ligand>
        <name>acetyl-CoA</name>
        <dbReference type="ChEBI" id="CHEBI:57288"/>
    </ligand>
</feature>
<feature type="binding site" evidence="18">
    <location>
        <position position="336"/>
    </location>
    <ligand>
        <name>UDP-N-acetyl-alpha-D-glucosamine</name>
        <dbReference type="ChEBI" id="CHEBI:57705"/>
    </ligand>
</feature>
<proteinExistence type="inferred from homology"/>
<dbReference type="RefSeq" id="WP_062534211.1">
    <property type="nucleotide sequence ID" value="NZ_CP012678.1"/>
</dbReference>
<evidence type="ECO:0000256" key="4">
    <source>
        <dbReference type="ARBA" id="ARBA00022490"/>
    </source>
</evidence>
<accession>A0A0M5ML08</accession>
<feature type="binding site" evidence="18">
    <location>
        <position position="108"/>
    </location>
    <ligand>
        <name>Mg(2+)</name>
        <dbReference type="ChEBI" id="CHEBI:18420"/>
    </ligand>
</feature>
<feature type="region of interest" description="Pyrophosphorylase" evidence="18">
    <location>
        <begin position="1"/>
        <end position="232"/>
    </location>
</feature>
<protein>
    <recommendedName>
        <fullName evidence="18">Bifunctional protein GlmU</fullName>
    </recommendedName>
    <domain>
        <recommendedName>
            <fullName evidence="18">UDP-N-acetylglucosamine pyrophosphorylase</fullName>
            <ecNumber evidence="18">2.7.7.23</ecNumber>
        </recommendedName>
        <alternativeName>
            <fullName evidence="18">N-acetylglucosamine-1-phosphate uridyltransferase</fullName>
        </alternativeName>
    </domain>
    <domain>
        <recommendedName>
            <fullName evidence="18">Glucosamine-1-phosphate N-acetyltransferase</fullName>
            <ecNumber evidence="18">2.3.1.157</ecNumber>
        </recommendedName>
    </domain>
</protein>
<evidence type="ECO:0000256" key="8">
    <source>
        <dbReference type="ARBA" id="ARBA00022737"/>
    </source>
</evidence>
<feature type="region of interest" description="Linker" evidence="18">
    <location>
        <begin position="233"/>
        <end position="253"/>
    </location>
</feature>